<protein>
    <submittedName>
        <fullName evidence="13">AraC family transcriptional regulator</fullName>
    </submittedName>
</protein>
<keyword evidence="10" id="KW-0804">Transcription</keyword>
<dbReference type="InterPro" id="IPR018062">
    <property type="entry name" value="HTH_AraC-typ_CS"/>
</dbReference>
<dbReference type="GO" id="GO:0032259">
    <property type="term" value="P:methylation"/>
    <property type="evidence" value="ECO:0007669"/>
    <property type="project" value="UniProtKB-KW"/>
</dbReference>
<dbReference type="InterPro" id="IPR004026">
    <property type="entry name" value="Ada_DNA_repair_Zn-bd"/>
</dbReference>
<evidence type="ECO:0000256" key="11">
    <source>
        <dbReference type="ARBA" id="ARBA00023204"/>
    </source>
</evidence>
<dbReference type="PRINTS" id="PR00032">
    <property type="entry name" value="HTHARAC"/>
</dbReference>
<accession>A0A2U3AJD9</accession>
<evidence type="ECO:0000256" key="7">
    <source>
        <dbReference type="ARBA" id="ARBA00023015"/>
    </source>
</evidence>
<evidence type="ECO:0000256" key="9">
    <source>
        <dbReference type="ARBA" id="ARBA00023159"/>
    </source>
</evidence>
<dbReference type="InterPro" id="IPR020449">
    <property type="entry name" value="Tscrpt_reg_AraC-type_HTH"/>
</dbReference>
<dbReference type="Gene3D" id="1.10.10.60">
    <property type="entry name" value="Homeodomain-like"/>
    <property type="match status" value="2"/>
</dbReference>
<dbReference type="GO" id="GO:0008168">
    <property type="term" value="F:methyltransferase activity"/>
    <property type="evidence" value="ECO:0007669"/>
    <property type="project" value="UniProtKB-KW"/>
</dbReference>
<dbReference type="InterPro" id="IPR035451">
    <property type="entry name" value="Ada-like_dom_sf"/>
</dbReference>
<proteinExistence type="predicted"/>
<keyword evidence="3" id="KW-0808">Transferase</keyword>
<evidence type="ECO:0000256" key="2">
    <source>
        <dbReference type="ARBA" id="ARBA00022603"/>
    </source>
</evidence>
<dbReference type="Gene3D" id="3.40.10.10">
    <property type="entry name" value="DNA Methylphosphotriester Repair Domain"/>
    <property type="match status" value="1"/>
</dbReference>
<dbReference type="AlphaFoldDB" id="A0A2U3AJD9"/>
<dbReference type="GO" id="GO:0043565">
    <property type="term" value="F:sequence-specific DNA binding"/>
    <property type="evidence" value="ECO:0007669"/>
    <property type="project" value="InterPro"/>
</dbReference>
<keyword evidence="2" id="KW-0489">Methyltransferase</keyword>
<dbReference type="InterPro" id="IPR016220">
    <property type="entry name" value="Me-P-triester_DNA_alkyl-Trfase"/>
</dbReference>
<dbReference type="InterPro" id="IPR018060">
    <property type="entry name" value="HTH_AraC"/>
</dbReference>
<evidence type="ECO:0000256" key="6">
    <source>
        <dbReference type="ARBA" id="ARBA00022833"/>
    </source>
</evidence>
<dbReference type="GO" id="GO:0006281">
    <property type="term" value="P:DNA repair"/>
    <property type="evidence" value="ECO:0007669"/>
    <property type="project" value="UniProtKB-KW"/>
</dbReference>
<keyword evidence="9" id="KW-0010">Activator</keyword>
<comment type="cofactor">
    <cofactor evidence="1">
        <name>Zn(2+)</name>
        <dbReference type="ChEBI" id="CHEBI:29105"/>
    </cofactor>
</comment>
<evidence type="ECO:0000256" key="1">
    <source>
        <dbReference type="ARBA" id="ARBA00001947"/>
    </source>
</evidence>
<sequence length="185" mass="21461">MLGRVPTEIEWESIITNNKTVDKDFVYAVSSTKICCRPSCPSRTPKIENVRIYESVDLAIEAGYRPCKRCKPGGIRLPESEWTDQMNEYMDVHFEDHITLQFLADEFHGSPYHLQRVYKKAKGYTPTEYLQQVRIKNAIKLLEETYLSVEDVGHKVGLHNTSYFITLFKNIVGTTPKQYKIHGRK</sequence>
<name>A0A2U3AJD9_9BACL</name>
<dbReference type="RefSeq" id="WP_109306808.1">
    <property type="nucleotide sequence ID" value="NZ_BJUF01000010.1"/>
</dbReference>
<dbReference type="SMART" id="SM00342">
    <property type="entry name" value="HTH_ARAC"/>
    <property type="match status" value="1"/>
</dbReference>
<evidence type="ECO:0000259" key="12">
    <source>
        <dbReference type="PROSITE" id="PS01124"/>
    </source>
</evidence>
<dbReference type="SUPFAM" id="SSF46689">
    <property type="entry name" value="Homeodomain-like"/>
    <property type="match status" value="2"/>
</dbReference>
<dbReference type="PROSITE" id="PS00041">
    <property type="entry name" value="HTH_ARAC_FAMILY_1"/>
    <property type="match status" value="1"/>
</dbReference>
<dbReference type="SUPFAM" id="SSF57884">
    <property type="entry name" value="Ada DNA repair protein, N-terminal domain (N-Ada 10)"/>
    <property type="match status" value="1"/>
</dbReference>
<keyword evidence="5" id="KW-0227">DNA damage</keyword>
<keyword evidence="11" id="KW-0234">DNA repair</keyword>
<dbReference type="OrthoDB" id="9802228at2"/>
<evidence type="ECO:0000313" key="13">
    <source>
        <dbReference type="EMBL" id="PWI24581.1"/>
    </source>
</evidence>
<evidence type="ECO:0000256" key="8">
    <source>
        <dbReference type="ARBA" id="ARBA00023125"/>
    </source>
</evidence>
<dbReference type="PANTHER" id="PTHR43280:SF28">
    <property type="entry name" value="HTH-TYPE TRANSCRIPTIONAL ACTIVATOR RHAS"/>
    <property type="match status" value="1"/>
</dbReference>
<dbReference type="Proteomes" id="UP000245938">
    <property type="component" value="Unassembled WGS sequence"/>
</dbReference>
<evidence type="ECO:0000256" key="3">
    <source>
        <dbReference type="ARBA" id="ARBA00022679"/>
    </source>
</evidence>
<dbReference type="GO" id="GO:0003700">
    <property type="term" value="F:DNA-binding transcription factor activity"/>
    <property type="evidence" value="ECO:0007669"/>
    <property type="project" value="InterPro"/>
</dbReference>
<keyword evidence="6" id="KW-0862">Zinc</keyword>
<dbReference type="Pfam" id="PF02805">
    <property type="entry name" value="Ada_Zn_binding"/>
    <property type="match status" value="1"/>
</dbReference>
<dbReference type="GO" id="GO:0008270">
    <property type="term" value="F:zinc ion binding"/>
    <property type="evidence" value="ECO:0007669"/>
    <property type="project" value="InterPro"/>
</dbReference>
<keyword evidence="4" id="KW-0479">Metal-binding</keyword>
<gene>
    <name evidence="13" type="ORF">DEX24_12825</name>
</gene>
<dbReference type="PIRSF" id="PIRSF000408">
    <property type="entry name" value="Alkyltransferas_AdaA"/>
    <property type="match status" value="1"/>
</dbReference>
<evidence type="ECO:0000256" key="10">
    <source>
        <dbReference type="ARBA" id="ARBA00023163"/>
    </source>
</evidence>
<dbReference type="InterPro" id="IPR009057">
    <property type="entry name" value="Homeodomain-like_sf"/>
</dbReference>
<dbReference type="PANTHER" id="PTHR43280">
    <property type="entry name" value="ARAC-FAMILY TRANSCRIPTIONAL REGULATOR"/>
    <property type="match status" value="1"/>
</dbReference>
<keyword evidence="8" id="KW-0238">DNA-binding</keyword>
<evidence type="ECO:0000256" key="5">
    <source>
        <dbReference type="ARBA" id="ARBA00022763"/>
    </source>
</evidence>
<keyword evidence="14" id="KW-1185">Reference proteome</keyword>
<evidence type="ECO:0000256" key="4">
    <source>
        <dbReference type="ARBA" id="ARBA00022723"/>
    </source>
</evidence>
<feature type="domain" description="HTH araC/xylS-type" evidence="12">
    <location>
        <begin position="84"/>
        <end position="182"/>
    </location>
</feature>
<organism evidence="13 14">
    <name type="scientific">Kurthia sibirica</name>
    <dbReference type="NCBI Taxonomy" id="202750"/>
    <lineage>
        <taxon>Bacteria</taxon>
        <taxon>Bacillati</taxon>
        <taxon>Bacillota</taxon>
        <taxon>Bacilli</taxon>
        <taxon>Bacillales</taxon>
        <taxon>Caryophanaceae</taxon>
        <taxon>Kurthia</taxon>
    </lineage>
</organism>
<dbReference type="Pfam" id="PF12833">
    <property type="entry name" value="HTH_18"/>
    <property type="match status" value="1"/>
</dbReference>
<keyword evidence="7" id="KW-0805">Transcription regulation</keyword>
<reference evidence="13 14" key="1">
    <citation type="submission" date="2018-05" db="EMBL/GenBank/DDBJ databases">
        <title>Kurthia sibirica genome sequence.</title>
        <authorList>
            <person name="Maclea K.S."/>
            <person name="Goen A.E."/>
        </authorList>
    </citation>
    <scope>NUCLEOTIDE SEQUENCE [LARGE SCALE GENOMIC DNA]</scope>
    <source>
        <strain evidence="13 14">ATCC 49154</strain>
    </source>
</reference>
<dbReference type="PROSITE" id="PS01124">
    <property type="entry name" value="HTH_ARAC_FAMILY_2"/>
    <property type="match status" value="1"/>
</dbReference>
<dbReference type="EMBL" id="QFVR01000019">
    <property type="protein sequence ID" value="PWI24581.1"/>
    <property type="molecule type" value="Genomic_DNA"/>
</dbReference>
<comment type="caution">
    <text evidence="13">The sequence shown here is derived from an EMBL/GenBank/DDBJ whole genome shotgun (WGS) entry which is preliminary data.</text>
</comment>
<evidence type="ECO:0000313" key="14">
    <source>
        <dbReference type="Proteomes" id="UP000245938"/>
    </source>
</evidence>